<evidence type="ECO:0000256" key="1">
    <source>
        <dbReference type="SAM" id="MobiDB-lite"/>
    </source>
</evidence>
<feature type="compositionally biased region" description="Basic and acidic residues" evidence="1">
    <location>
        <begin position="8"/>
        <end position="21"/>
    </location>
</feature>
<dbReference type="AlphaFoldDB" id="A0A8T3AME8"/>
<evidence type="ECO:0000313" key="3">
    <source>
        <dbReference type="Proteomes" id="UP000829196"/>
    </source>
</evidence>
<dbReference type="EMBL" id="JAGYWB010000016">
    <property type="protein sequence ID" value="KAI0497141.1"/>
    <property type="molecule type" value="Genomic_DNA"/>
</dbReference>
<dbReference type="Proteomes" id="UP000829196">
    <property type="component" value="Unassembled WGS sequence"/>
</dbReference>
<keyword evidence="3" id="KW-1185">Reference proteome</keyword>
<gene>
    <name evidence="2" type="ORF">KFK09_023469</name>
</gene>
<proteinExistence type="predicted"/>
<reference evidence="2" key="1">
    <citation type="journal article" date="2022" name="Front. Genet.">
        <title>Chromosome-Scale Assembly of the Dendrobium nobile Genome Provides Insights Into the Molecular Mechanism of the Biosynthesis of the Medicinal Active Ingredient of Dendrobium.</title>
        <authorList>
            <person name="Xu Q."/>
            <person name="Niu S.-C."/>
            <person name="Li K.-L."/>
            <person name="Zheng P.-J."/>
            <person name="Zhang X.-J."/>
            <person name="Jia Y."/>
            <person name="Liu Y."/>
            <person name="Niu Y.-X."/>
            <person name="Yu L.-H."/>
            <person name="Chen D.-F."/>
            <person name="Zhang G.-Q."/>
        </authorList>
    </citation>
    <scope>NUCLEOTIDE SEQUENCE</scope>
    <source>
        <tissue evidence="2">Leaf</tissue>
    </source>
</reference>
<organism evidence="2 3">
    <name type="scientific">Dendrobium nobile</name>
    <name type="common">Orchid</name>
    <dbReference type="NCBI Taxonomy" id="94219"/>
    <lineage>
        <taxon>Eukaryota</taxon>
        <taxon>Viridiplantae</taxon>
        <taxon>Streptophyta</taxon>
        <taxon>Embryophyta</taxon>
        <taxon>Tracheophyta</taxon>
        <taxon>Spermatophyta</taxon>
        <taxon>Magnoliopsida</taxon>
        <taxon>Liliopsida</taxon>
        <taxon>Asparagales</taxon>
        <taxon>Orchidaceae</taxon>
        <taxon>Epidendroideae</taxon>
        <taxon>Malaxideae</taxon>
        <taxon>Dendrobiinae</taxon>
        <taxon>Dendrobium</taxon>
    </lineage>
</organism>
<protein>
    <submittedName>
        <fullName evidence="2">Uncharacterized protein</fullName>
    </submittedName>
</protein>
<accession>A0A8T3AME8</accession>
<feature type="region of interest" description="Disordered" evidence="1">
    <location>
        <begin position="1"/>
        <end position="66"/>
    </location>
</feature>
<sequence>MRAFSPSDSHERSSISIRENDPNQLRRPLIGNPRNSSLLRLGRPAENSRESKTSASLLLSRPKHSSPTANPVFDLAAISSLDMELEEEDKPPASSVAVNDHFWLGPNLPNVNSLSTAILRSSCKLSKDTCFRNELALAKVLKVTQEPLTDRSIKVDIEFRNSLQIPIFVSSLSLICDIYAKSEEGLMEQHLLLDSMTLKNLTWLLVISDSNLSFWLQEEVDDNEV</sequence>
<name>A0A8T3AME8_DENNO</name>
<evidence type="ECO:0000313" key="2">
    <source>
        <dbReference type="EMBL" id="KAI0497141.1"/>
    </source>
</evidence>
<comment type="caution">
    <text evidence="2">The sequence shown here is derived from an EMBL/GenBank/DDBJ whole genome shotgun (WGS) entry which is preliminary data.</text>
</comment>